<feature type="signal peptide" evidence="2">
    <location>
        <begin position="1"/>
        <end position="32"/>
    </location>
</feature>
<dbReference type="Pfam" id="PF13884">
    <property type="entry name" value="Peptidase_S74"/>
    <property type="match status" value="1"/>
</dbReference>
<accession>A0A2T3HZC0</accession>
<keyword evidence="1 2" id="KW-0732">Signal</keyword>
<dbReference type="InterPro" id="IPR019546">
    <property type="entry name" value="TAT_signal_bac_arc"/>
</dbReference>
<dbReference type="InterPro" id="IPR022225">
    <property type="entry name" value="Phage_tail_fibre_N"/>
</dbReference>
<organism evidence="4 5">
    <name type="scientific">Photobacterium aquimaris</name>
    <dbReference type="NCBI Taxonomy" id="512643"/>
    <lineage>
        <taxon>Bacteria</taxon>
        <taxon>Pseudomonadati</taxon>
        <taxon>Pseudomonadota</taxon>
        <taxon>Gammaproteobacteria</taxon>
        <taxon>Vibrionales</taxon>
        <taxon>Vibrionaceae</taxon>
        <taxon>Photobacterium</taxon>
    </lineage>
</organism>
<feature type="chain" id="PRO_5015563496" description="Peptidase S74 domain-containing protein" evidence="2">
    <location>
        <begin position="33"/>
        <end position="880"/>
    </location>
</feature>
<proteinExistence type="predicted"/>
<dbReference type="NCBIfam" id="TIGR01409">
    <property type="entry name" value="TAT_signal_seq"/>
    <property type="match status" value="1"/>
</dbReference>
<evidence type="ECO:0000259" key="3">
    <source>
        <dbReference type="PROSITE" id="PS51688"/>
    </source>
</evidence>
<evidence type="ECO:0000256" key="2">
    <source>
        <dbReference type="SAM" id="SignalP"/>
    </source>
</evidence>
<evidence type="ECO:0000313" key="4">
    <source>
        <dbReference type="EMBL" id="PSU06480.1"/>
    </source>
</evidence>
<dbReference type="InterPro" id="IPR006311">
    <property type="entry name" value="TAT_signal"/>
</dbReference>
<dbReference type="Pfam" id="PF12571">
    <property type="entry name" value="Phage_tail_fib"/>
    <property type="match status" value="1"/>
</dbReference>
<dbReference type="PROSITE" id="PS51318">
    <property type="entry name" value="TAT"/>
    <property type="match status" value="1"/>
</dbReference>
<feature type="domain" description="Peptidase S74" evidence="3">
    <location>
        <begin position="778"/>
        <end position="876"/>
    </location>
</feature>
<protein>
    <recommendedName>
        <fullName evidence="3">Peptidase S74 domain-containing protein</fullName>
    </recommendedName>
</protein>
<sequence length="880" mass="98273">MKKKNSSFSRRAFMKGTSMLVGGAAIGSSAYASEIKTVVAQKESNKKDPANIIITNNARLLFSKLIVNSDIITCDEIIFGYKSFRNSCPNKNETINDNEIVYRSDVVEQARIDNNSVIFTTILSNTVGDFIFNWVGLYSTEYDLLIAINYPDVTIKKEDDGILIQSMILEYPELAKLTNITNKPKTWQFETVKRIEQIDHNLSQMIIDQNGKSWFIDDGFLVSKQDNNLKIHAGYGYLDGIRIELNKDVILDFSKDEYVYLDVYYKELALGEKKAILKIVSNKNVVDDYTDNNDNSHKIYNLCHIDSDGVFQDLRQLGKLAKKSWVKNSVNTRQYYAPDYISDLAHSSQEMNELISNVQANGGGDIILGDHEYGVNPVLKQDDGYKTGWHVPYTPGQGQSQTKSISFILSAGTKIRALSNNMIILRASNNFTRICGCGAFSSGYRNVLHIGFIPNDMNQSEAGSQQFCYVSTKISFSGGYSCVVFQPAATIEGSSSGSYYHSIGFNFYDVSYPVWFKQPTYSDDNLTTTTFLDGIRGHLCISAGKFEACDVYMQNCAFEGMSGEVIDFETAGACSNILHNSLKISNTDFEAFQGANHLSRWGVILGNNVKFVGGLVEIDQTRSPNVQHGKQVFGSFGEVDVHTHVIEHTVGTGESEKKISHIMDHTGYLQYSIKCPVTIDVANYNFNCSVNFRQKETLVGGDLAGGVEYRQNSTEYGHIILPGSTDLANGGYGYGVWMVEDLPDYKPFYVKDYNHTTKYMVESDGSVLNATGSYGVISDPRTKTNFEDCRDYTADLMKLRIGTYNSKVTGNKQIGLLATDLQKIFPSLVANINEITLNDGTIVQDCLVDKSTPLIYMLIKVVQEQQKKIEQLNEKLLLIK</sequence>
<name>A0A2T3HZC0_9GAMM</name>
<dbReference type="InterPro" id="IPR030392">
    <property type="entry name" value="S74_ICA"/>
</dbReference>
<dbReference type="RefSeq" id="WP_082732147.1">
    <property type="nucleotide sequence ID" value="NZ_LNQZ01000010.1"/>
</dbReference>
<dbReference type="OrthoDB" id="9810174at2"/>
<gene>
    <name evidence="4" type="ORF">C0W81_07085</name>
</gene>
<evidence type="ECO:0000313" key="5">
    <source>
        <dbReference type="Proteomes" id="UP000241858"/>
    </source>
</evidence>
<evidence type="ECO:0000256" key="1">
    <source>
        <dbReference type="ARBA" id="ARBA00022729"/>
    </source>
</evidence>
<dbReference type="PROSITE" id="PS51688">
    <property type="entry name" value="ICA"/>
    <property type="match status" value="1"/>
</dbReference>
<comment type="caution">
    <text evidence="4">The sequence shown here is derived from an EMBL/GenBank/DDBJ whole genome shotgun (WGS) entry which is preliminary data.</text>
</comment>
<reference evidence="4 5" key="1">
    <citation type="submission" date="2018-03" db="EMBL/GenBank/DDBJ databases">
        <title>Whole genome sequencing of Histamine producing bacteria.</title>
        <authorList>
            <person name="Butler K."/>
        </authorList>
    </citation>
    <scope>NUCLEOTIDE SEQUENCE [LARGE SCALE GENOMIC DNA]</scope>
    <source>
        <strain evidence="4 5">DSM 23343</strain>
    </source>
</reference>
<dbReference type="EMBL" id="PYLY01000011">
    <property type="protein sequence ID" value="PSU06480.1"/>
    <property type="molecule type" value="Genomic_DNA"/>
</dbReference>
<dbReference type="Proteomes" id="UP000241858">
    <property type="component" value="Unassembled WGS sequence"/>
</dbReference>
<dbReference type="AlphaFoldDB" id="A0A2T3HZC0"/>